<dbReference type="EMBL" id="CAJVRM010000177">
    <property type="protein sequence ID" value="CAG8976435.1"/>
    <property type="molecule type" value="Genomic_DNA"/>
</dbReference>
<sequence>MTVADFTKKKDQSKDAKPYAFGLSGLSICLPATSRRPKVILQIRPRTGTAHCLKPSFTGDNASCDVMLDDSHALLLHKSMKVVLVRCPGDINGELELKMQDRHILSGFGSRVIRHWLNESCGDPDDSPKYQDLIEYVLDLAIFKKRRIKRRWDRNNVSAECAFYSLDHLHVASAAEAIFRRQTSIINDIQLK</sequence>
<protein>
    <submittedName>
        <fullName evidence="1">Uncharacterized protein</fullName>
    </submittedName>
</protein>
<dbReference type="AlphaFoldDB" id="A0A9N9LNS1"/>
<accession>A0A9N9LNS1</accession>
<keyword evidence="2" id="KW-1185">Reference proteome</keyword>
<proteinExistence type="predicted"/>
<gene>
    <name evidence="1" type="ORF">HYALB_00012653</name>
</gene>
<evidence type="ECO:0000313" key="2">
    <source>
        <dbReference type="Proteomes" id="UP000701801"/>
    </source>
</evidence>
<dbReference type="Proteomes" id="UP000701801">
    <property type="component" value="Unassembled WGS sequence"/>
</dbReference>
<organism evidence="1 2">
    <name type="scientific">Hymenoscyphus albidus</name>
    <dbReference type="NCBI Taxonomy" id="595503"/>
    <lineage>
        <taxon>Eukaryota</taxon>
        <taxon>Fungi</taxon>
        <taxon>Dikarya</taxon>
        <taxon>Ascomycota</taxon>
        <taxon>Pezizomycotina</taxon>
        <taxon>Leotiomycetes</taxon>
        <taxon>Helotiales</taxon>
        <taxon>Helotiaceae</taxon>
        <taxon>Hymenoscyphus</taxon>
    </lineage>
</organism>
<comment type="caution">
    <text evidence="1">The sequence shown here is derived from an EMBL/GenBank/DDBJ whole genome shotgun (WGS) entry which is preliminary data.</text>
</comment>
<evidence type="ECO:0000313" key="1">
    <source>
        <dbReference type="EMBL" id="CAG8976435.1"/>
    </source>
</evidence>
<name>A0A9N9LNS1_9HELO</name>
<reference evidence="1" key="1">
    <citation type="submission" date="2021-07" db="EMBL/GenBank/DDBJ databases">
        <authorList>
            <person name="Durling M."/>
        </authorList>
    </citation>
    <scope>NUCLEOTIDE SEQUENCE</scope>
</reference>